<dbReference type="EMBL" id="SDMP01000014">
    <property type="protein sequence ID" value="RYR14510.1"/>
    <property type="molecule type" value="Genomic_DNA"/>
</dbReference>
<comment type="caution">
    <text evidence="5">The sequence shown here is derived from an EMBL/GenBank/DDBJ whole genome shotgun (WGS) entry which is preliminary data.</text>
</comment>
<proteinExistence type="inferred from homology"/>
<evidence type="ECO:0000313" key="6">
    <source>
        <dbReference type="Proteomes" id="UP000289738"/>
    </source>
</evidence>
<accession>A0A444ZK23</accession>
<keyword evidence="2" id="KW-0645">Protease</keyword>
<comment type="similarity">
    <text evidence="1">Belongs to the peptidase C48 family.</text>
</comment>
<evidence type="ECO:0000313" key="5">
    <source>
        <dbReference type="EMBL" id="RYR14510.1"/>
    </source>
</evidence>
<dbReference type="GO" id="GO:0006508">
    <property type="term" value="P:proteolysis"/>
    <property type="evidence" value="ECO:0007669"/>
    <property type="project" value="UniProtKB-KW"/>
</dbReference>
<name>A0A444ZK23_ARAHY</name>
<evidence type="ECO:0000256" key="3">
    <source>
        <dbReference type="ARBA" id="ARBA00022801"/>
    </source>
</evidence>
<dbReference type="Proteomes" id="UP000289738">
    <property type="component" value="Chromosome B04"/>
</dbReference>
<dbReference type="PROSITE" id="PS50600">
    <property type="entry name" value="ULP_PROTEASE"/>
    <property type="match status" value="1"/>
</dbReference>
<evidence type="ECO:0000259" key="4">
    <source>
        <dbReference type="PROSITE" id="PS50600"/>
    </source>
</evidence>
<dbReference type="InterPro" id="IPR038765">
    <property type="entry name" value="Papain-like_cys_pep_sf"/>
</dbReference>
<sequence length="195" mass="22570">MVFMGIELAIFFYIFGTDYDPKEILVPNEHCCGSQEALMTLCSKNWVGDNILNLVASMLMKHAAVTVKGNKWFLPTTFAQIALQQRHISVGTMEYIKTNFMGKVEDLSKIYIPNNVKDHWFLVVVEKSRGLITYLDSLKCSKQRLERMKAIYDVISFLENLLLDDWFYQSDTTERSMVSKFKFQEPEVPQQDAQS</sequence>
<protein>
    <recommendedName>
        <fullName evidence="4">Ubiquitin-like protease family profile domain-containing protein</fullName>
    </recommendedName>
</protein>
<keyword evidence="6" id="KW-1185">Reference proteome</keyword>
<dbReference type="SUPFAM" id="SSF54001">
    <property type="entry name" value="Cysteine proteinases"/>
    <property type="match status" value="1"/>
</dbReference>
<organism evidence="5 6">
    <name type="scientific">Arachis hypogaea</name>
    <name type="common">Peanut</name>
    <dbReference type="NCBI Taxonomy" id="3818"/>
    <lineage>
        <taxon>Eukaryota</taxon>
        <taxon>Viridiplantae</taxon>
        <taxon>Streptophyta</taxon>
        <taxon>Embryophyta</taxon>
        <taxon>Tracheophyta</taxon>
        <taxon>Spermatophyta</taxon>
        <taxon>Magnoliopsida</taxon>
        <taxon>eudicotyledons</taxon>
        <taxon>Gunneridae</taxon>
        <taxon>Pentapetalae</taxon>
        <taxon>rosids</taxon>
        <taxon>fabids</taxon>
        <taxon>Fabales</taxon>
        <taxon>Fabaceae</taxon>
        <taxon>Papilionoideae</taxon>
        <taxon>50 kb inversion clade</taxon>
        <taxon>dalbergioids sensu lato</taxon>
        <taxon>Dalbergieae</taxon>
        <taxon>Pterocarpus clade</taxon>
        <taxon>Arachis</taxon>
    </lineage>
</organism>
<dbReference type="Pfam" id="PF02902">
    <property type="entry name" value="Peptidase_C48"/>
    <property type="match status" value="1"/>
</dbReference>
<evidence type="ECO:0000256" key="2">
    <source>
        <dbReference type="ARBA" id="ARBA00022670"/>
    </source>
</evidence>
<dbReference type="Gene3D" id="3.40.395.10">
    <property type="entry name" value="Adenoviral Proteinase, Chain A"/>
    <property type="match status" value="1"/>
</dbReference>
<feature type="domain" description="Ubiquitin-like protease family profile" evidence="4">
    <location>
        <begin position="31"/>
        <end position="195"/>
    </location>
</feature>
<keyword evidence="3" id="KW-0378">Hydrolase</keyword>
<reference evidence="5 6" key="1">
    <citation type="submission" date="2019-01" db="EMBL/GenBank/DDBJ databases">
        <title>Sequencing of cultivated peanut Arachis hypogaea provides insights into genome evolution and oil improvement.</title>
        <authorList>
            <person name="Chen X."/>
        </authorList>
    </citation>
    <scope>NUCLEOTIDE SEQUENCE [LARGE SCALE GENOMIC DNA]</scope>
    <source>
        <strain evidence="6">cv. Fuhuasheng</strain>
        <tissue evidence="5">Leaves</tissue>
    </source>
</reference>
<evidence type="ECO:0000256" key="1">
    <source>
        <dbReference type="ARBA" id="ARBA00005234"/>
    </source>
</evidence>
<gene>
    <name evidence="5" type="ORF">Ahy_B04g071096</name>
</gene>
<dbReference type="AlphaFoldDB" id="A0A444ZK23"/>
<dbReference type="InterPro" id="IPR003653">
    <property type="entry name" value="Peptidase_C48_C"/>
</dbReference>
<dbReference type="GO" id="GO:0008234">
    <property type="term" value="F:cysteine-type peptidase activity"/>
    <property type="evidence" value="ECO:0007669"/>
    <property type="project" value="InterPro"/>
</dbReference>